<evidence type="ECO:0000256" key="2">
    <source>
        <dbReference type="ARBA" id="ARBA00022485"/>
    </source>
</evidence>
<comment type="catalytic activity">
    <reaction evidence="12">
        <text>2'-deoxyribonucleotide-(2'-deoxyribose 5'-phosphate)-2'-deoxyribonucleotide-DNA = a 3'-end 2'-deoxyribonucleotide-(2,3-dehydro-2,3-deoxyribose 5'-phosphate)-DNA + a 5'-end 5'-phospho-2'-deoxyribonucleoside-DNA + H(+)</text>
        <dbReference type="Rhea" id="RHEA:66592"/>
        <dbReference type="Rhea" id="RHEA-COMP:13180"/>
        <dbReference type="Rhea" id="RHEA-COMP:16897"/>
        <dbReference type="Rhea" id="RHEA-COMP:17067"/>
        <dbReference type="ChEBI" id="CHEBI:15378"/>
        <dbReference type="ChEBI" id="CHEBI:136412"/>
        <dbReference type="ChEBI" id="CHEBI:157695"/>
        <dbReference type="ChEBI" id="CHEBI:167181"/>
        <dbReference type="EC" id="4.2.99.18"/>
    </reaction>
</comment>
<dbReference type="InterPro" id="IPR000445">
    <property type="entry name" value="HhH_motif"/>
</dbReference>
<protein>
    <recommendedName>
        <fullName evidence="12">Endonuclease III</fullName>
        <ecNumber evidence="12">4.2.99.18</ecNumber>
    </recommendedName>
    <alternativeName>
        <fullName evidence="12">DNA-(apurinic or apyrimidinic site) lyase</fullName>
    </alternativeName>
</protein>
<dbReference type="HOGENOM" id="CLU_012862_3_3_14"/>
<gene>
    <name evidence="12 14" type="primary">nth</name>
    <name evidence="14" type="ORF">Aocu_12320</name>
</gene>
<dbReference type="HAMAP" id="MF_00942">
    <property type="entry name" value="Nth"/>
    <property type="match status" value="1"/>
</dbReference>
<dbReference type="PATRIC" id="fig|35623.3.peg.1232"/>
<feature type="binding site" evidence="12">
    <location>
        <position position="195"/>
    </location>
    <ligand>
        <name>[4Fe-4S] cluster</name>
        <dbReference type="ChEBI" id="CHEBI:49883"/>
    </ligand>
</feature>
<dbReference type="FunFam" id="1.10.1670.10:FF:000001">
    <property type="entry name" value="Endonuclease III"/>
    <property type="match status" value="1"/>
</dbReference>
<evidence type="ECO:0000256" key="5">
    <source>
        <dbReference type="ARBA" id="ARBA00022801"/>
    </source>
</evidence>
<dbReference type="NCBIfam" id="TIGR01083">
    <property type="entry name" value="nth"/>
    <property type="match status" value="1"/>
</dbReference>
<evidence type="ECO:0000256" key="12">
    <source>
        <dbReference type="HAMAP-Rule" id="MF_00942"/>
    </source>
</evidence>
<keyword evidence="14" id="KW-0540">Nuclease</keyword>
<dbReference type="RefSeq" id="WP_045749737.1">
    <property type="nucleotide sequence ID" value="NZ_FUZK01000001.1"/>
</dbReference>
<feature type="binding site" evidence="12">
    <location>
        <position position="188"/>
    </location>
    <ligand>
        <name>[4Fe-4S] cluster</name>
        <dbReference type="ChEBI" id="CHEBI:49883"/>
    </ligand>
</feature>
<dbReference type="SMART" id="SM00478">
    <property type="entry name" value="ENDO3c"/>
    <property type="match status" value="1"/>
</dbReference>
<dbReference type="PANTHER" id="PTHR10359:SF18">
    <property type="entry name" value="ENDONUCLEASE III"/>
    <property type="match status" value="1"/>
</dbReference>
<dbReference type="FunFam" id="1.10.340.30:FF:000001">
    <property type="entry name" value="Endonuclease III"/>
    <property type="match status" value="1"/>
</dbReference>
<dbReference type="PROSITE" id="PS01155">
    <property type="entry name" value="ENDONUCLEASE_III_2"/>
    <property type="match status" value="1"/>
</dbReference>
<keyword evidence="8 12" id="KW-0238">DNA-binding</keyword>
<keyword evidence="10 12" id="KW-0456">Lyase</keyword>
<feature type="binding site" evidence="12">
    <location>
        <position position="198"/>
    </location>
    <ligand>
        <name>[4Fe-4S] cluster</name>
        <dbReference type="ChEBI" id="CHEBI:49883"/>
    </ligand>
</feature>
<dbReference type="CDD" id="cd00056">
    <property type="entry name" value="ENDO3c"/>
    <property type="match status" value="1"/>
</dbReference>
<evidence type="ECO:0000256" key="6">
    <source>
        <dbReference type="ARBA" id="ARBA00023004"/>
    </source>
</evidence>
<dbReference type="FunCoup" id="A0A061ABQ9">
    <property type="interactions" value="262"/>
</dbReference>
<dbReference type="Gene3D" id="1.10.1670.10">
    <property type="entry name" value="Helix-hairpin-Helix base-excision DNA repair enzymes (C-terminal)"/>
    <property type="match status" value="1"/>
</dbReference>
<evidence type="ECO:0000256" key="1">
    <source>
        <dbReference type="ARBA" id="ARBA00008343"/>
    </source>
</evidence>
<dbReference type="InterPro" id="IPR011257">
    <property type="entry name" value="DNA_glycosylase"/>
</dbReference>
<dbReference type="GO" id="GO:0003677">
    <property type="term" value="F:DNA binding"/>
    <property type="evidence" value="ECO:0007669"/>
    <property type="project" value="UniProtKB-UniRule"/>
</dbReference>
<dbReference type="Pfam" id="PF00633">
    <property type="entry name" value="HHH"/>
    <property type="match status" value="1"/>
</dbReference>
<dbReference type="InterPro" id="IPR004036">
    <property type="entry name" value="Endonuclease-III-like_CS2"/>
</dbReference>
<dbReference type="STRING" id="35623.Aocu_12320"/>
<dbReference type="SMART" id="SM00525">
    <property type="entry name" value="FES"/>
    <property type="match status" value="1"/>
</dbReference>
<feature type="binding site" evidence="12">
    <location>
        <position position="204"/>
    </location>
    <ligand>
        <name>[4Fe-4S] cluster</name>
        <dbReference type="ChEBI" id="CHEBI:49883"/>
    </ligand>
</feature>
<dbReference type="GO" id="GO:0051539">
    <property type="term" value="F:4 iron, 4 sulfur cluster binding"/>
    <property type="evidence" value="ECO:0007669"/>
    <property type="project" value="UniProtKB-UniRule"/>
</dbReference>
<comment type="cofactor">
    <cofactor evidence="12">
        <name>[4Fe-4S] cluster</name>
        <dbReference type="ChEBI" id="CHEBI:49883"/>
    </cofactor>
    <text evidence="12">Binds 1 [4Fe-4S] cluster.</text>
</comment>
<dbReference type="Pfam" id="PF00730">
    <property type="entry name" value="HhH-GPD"/>
    <property type="match status" value="1"/>
</dbReference>
<keyword evidence="2 12" id="KW-0004">4Fe-4S</keyword>
<evidence type="ECO:0000313" key="15">
    <source>
        <dbReference type="Proteomes" id="UP000032434"/>
    </source>
</evidence>
<dbReference type="KEGG" id="aoc:Aocu_12320"/>
<keyword evidence="9 12" id="KW-0234">DNA repair</keyword>
<dbReference type="InParanoid" id="A0A061ABQ9"/>
<dbReference type="AlphaFoldDB" id="A0A061ABQ9"/>
<reference evidence="15" key="1">
    <citation type="submission" date="2014-05" db="EMBL/GenBank/DDBJ databases">
        <authorList>
            <person name="Kube M."/>
        </authorList>
    </citation>
    <scope>NUCLEOTIDE SEQUENCE [LARGE SCALE GENOMIC DNA]</scope>
</reference>
<dbReference type="GO" id="GO:0046872">
    <property type="term" value="F:metal ion binding"/>
    <property type="evidence" value="ECO:0007669"/>
    <property type="project" value="UniProtKB-KW"/>
</dbReference>
<dbReference type="EMBL" id="LK028559">
    <property type="protein sequence ID" value="CDR31305.1"/>
    <property type="molecule type" value="Genomic_DNA"/>
</dbReference>
<evidence type="ECO:0000256" key="7">
    <source>
        <dbReference type="ARBA" id="ARBA00023014"/>
    </source>
</evidence>
<organism evidence="14 15">
    <name type="scientific">Acholeplasma oculi</name>
    <dbReference type="NCBI Taxonomy" id="35623"/>
    <lineage>
        <taxon>Bacteria</taxon>
        <taxon>Bacillati</taxon>
        <taxon>Mycoplasmatota</taxon>
        <taxon>Mollicutes</taxon>
        <taxon>Acholeplasmatales</taxon>
        <taxon>Acholeplasmataceae</taxon>
        <taxon>Acholeplasma</taxon>
    </lineage>
</organism>
<comment type="similarity">
    <text evidence="1 12">Belongs to the Nth/MutY family.</text>
</comment>
<dbReference type="SUPFAM" id="SSF48150">
    <property type="entry name" value="DNA-glycosylase"/>
    <property type="match status" value="1"/>
</dbReference>
<dbReference type="GO" id="GO:0019104">
    <property type="term" value="F:DNA N-glycosylase activity"/>
    <property type="evidence" value="ECO:0007669"/>
    <property type="project" value="UniProtKB-UniRule"/>
</dbReference>
<dbReference type="Proteomes" id="UP000032434">
    <property type="component" value="Chromosome 1"/>
</dbReference>
<keyword evidence="11 12" id="KW-0326">Glycosidase</keyword>
<keyword evidence="15" id="KW-1185">Reference proteome</keyword>
<dbReference type="Gene3D" id="1.10.340.30">
    <property type="entry name" value="Hypothetical protein, domain 2"/>
    <property type="match status" value="1"/>
</dbReference>
<dbReference type="GO" id="GO:0006285">
    <property type="term" value="P:base-excision repair, AP site formation"/>
    <property type="evidence" value="ECO:0007669"/>
    <property type="project" value="TreeGrafter"/>
</dbReference>
<evidence type="ECO:0000256" key="3">
    <source>
        <dbReference type="ARBA" id="ARBA00022723"/>
    </source>
</evidence>
<feature type="domain" description="HhH-GPD" evidence="13">
    <location>
        <begin position="38"/>
        <end position="186"/>
    </location>
</feature>
<name>A0A061ABQ9_9MOLU</name>
<keyword evidence="14" id="KW-0255">Endonuclease</keyword>
<sequence>MTKSQRIFFSHYLEELFPDAKAELNFTNHFELIVAVVLSAQTTDIAVNKVTKELFKKYPTPNDLMHADIQDVMRLIQSIGLYKTKAKNIIELSRLLVINHQGVVPSERKDLESLPGVGRKTANVVLSNAFGIPALAVDTHILRISKRLGLADESDDAYQSEMKLNQLFDQSMWHKLHHQLIFFGRYHCKAQKPNCDVCQMKDVCKYYKNTYLKPLKA</sequence>
<evidence type="ECO:0000256" key="11">
    <source>
        <dbReference type="ARBA" id="ARBA00023295"/>
    </source>
</evidence>
<dbReference type="InterPro" id="IPR005759">
    <property type="entry name" value="Nth"/>
</dbReference>
<dbReference type="PIRSF" id="PIRSF001435">
    <property type="entry name" value="Nth"/>
    <property type="match status" value="1"/>
</dbReference>
<evidence type="ECO:0000259" key="13">
    <source>
        <dbReference type="SMART" id="SM00478"/>
    </source>
</evidence>
<dbReference type="InterPro" id="IPR003651">
    <property type="entry name" value="Endonuclease3_FeS-loop_motif"/>
</dbReference>
<keyword evidence="5 12" id="KW-0378">Hydrolase</keyword>
<evidence type="ECO:0000256" key="8">
    <source>
        <dbReference type="ARBA" id="ARBA00023125"/>
    </source>
</evidence>
<proteinExistence type="inferred from homology"/>
<dbReference type="InterPro" id="IPR003265">
    <property type="entry name" value="HhH-GPD_domain"/>
</dbReference>
<dbReference type="InterPro" id="IPR023170">
    <property type="entry name" value="HhH_base_excis_C"/>
</dbReference>
<keyword evidence="4 12" id="KW-0227">DNA damage</keyword>
<dbReference type="OrthoDB" id="9800977at2"/>
<keyword evidence="3 12" id="KW-0479">Metal-binding</keyword>
<evidence type="ECO:0000256" key="10">
    <source>
        <dbReference type="ARBA" id="ARBA00023239"/>
    </source>
</evidence>
<dbReference type="EC" id="4.2.99.18" evidence="12"/>
<dbReference type="PANTHER" id="PTHR10359">
    <property type="entry name" value="A/G-SPECIFIC ADENINE GLYCOSYLASE/ENDONUCLEASE III"/>
    <property type="match status" value="1"/>
</dbReference>
<accession>A0A061ABQ9</accession>
<evidence type="ECO:0000313" key="14">
    <source>
        <dbReference type="EMBL" id="CDR31305.1"/>
    </source>
</evidence>
<evidence type="ECO:0000256" key="4">
    <source>
        <dbReference type="ARBA" id="ARBA00022763"/>
    </source>
</evidence>
<dbReference type="GO" id="GO:0140078">
    <property type="term" value="F:class I DNA-(apurinic or apyrimidinic site) endonuclease activity"/>
    <property type="evidence" value="ECO:0007669"/>
    <property type="project" value="UniProtKB-EC"/>
</dbReference>
<keyword evidence="7 12" id="KW-0411">Iron-sulfur</keyword>
<keyword evidence="6 12" id="KW-0408">Iron</keyword>
<evidence type="ECO:0000256" key="9">
    <source>
        <dbReference type="ARBA" id="ARBA00023204"/>
    </source>
</evidence>
<comment type="function">
    <text evidence="12">DNA repair enzyme that has both DNA N-glycosylase activity and AP-lyase activity. The DNA N-glycosylase activity releases various damaged pyrimidines from DNA by cleaving the N-glycosidic bond, leaving an AP (apurinic/apyrimidinic) site. The AP-lyase activity cleaves the phosphodiester bond 3' to the AP site by a beta-elimination, leaving a 3'-terminal unsaturated sugar and a product with a terminal 5'-phosphate.</text>
</comment>